<sequence length="124" mass="13120">MGAGVGAVSSVGRDPCFPTGTPILMADGTTKPIENVAVGDHVACTDPDTGQPTTSTVTKTFTHEHTPGSPDSKVTMAAPLWEATNPQTALPPGFTTHRSQILSTRLQPKVEFTDYRPEQSFPKV</sequence>
<name>A0ABT4I836_9ACTO</name>
<dbReference type="Pfam" id="PF05203">
    <property type="entry name" value="Hom_end_hint"/>
    <property type="match status" value="1"/>
</dbReference>
<evidence type="ECO:0000313" key="4">
    <source>
        <dbReference type="Proteomes" id="UP001072034"/>
    </source>
</evidence>
<evidence type="ECO:0000256" key="1">
    <source>
        <dbReference type="SAM" id="MobiDB-lite"/>
    </source>
</evidence>
<feature type="compositionally biased region" description="Polar residues" evidence="1">
    <location>
        <begin position="48"/>
        <end position="60"/>
    </location>
</feature>
<proteinExistence type="predicted"/>
<gene>
    <name evidence="3" type="ORF">OHJ16_07565</name>
</gene>
<dbReference type="InterPro" id="IPR007868">
    <property type="entry name" value="Hom_end_hint"/>
</dbReference>
<dbReference type="Gene3D" id="2.170.16.10">
    <property type="entry name" value="Hedgehog/Intein (Hint) domain"/>
    <property type="match status" value="1"/>
</dbReference>
<organism evidence="3 4">
    <name type="scientific">Actinomyces israelii</name>
    <dbReference type="NCBI Taxonomy" id="1659"/>
    <lineage>
        <taxon>Bacteria</taxon>
        <taxon>Bacillati</taxon>
        <taxon>Actinomycetota</taxon>
        <taxon>Actinomycetes</taxon>
        <taxon>Actinomycetales</taxon>
        <taxon>Actinomycetaceae</taxon>
        <taxon>Actinomyces</taxon>
    </lineage>
</organism>
<dbReference type="Proteomes" id="UP001072034">
    <property type="component" value="Unassembled WGS sequence"/>
</dbReference>
<feature type="region of interest" description="Disordered" evidence="1">
    <location>
        <begin position="44"/>
        <end position="74"/>
    </location>
</feature>
<evidence type="ECO:0000313" key="3">
    <source>
        <dbReference type="EMBL" id="MCZ0857901.1"/>
    </source>
</evidence>
<dbReference type="EMBL" id="JAPTMY010000014">
    <property type="protein sequence ID" value="MCZ0857901.1"/>
    <property type="molecule type" value="Genomic_DNA"/>
</dbReference>
<comment type="caution">
    <text evidence="3">The sequence shown here is derived from an EMBL/GenBank/DDBJ whole genome shotgun (WGS) entry which is preliminary data.</text>
</comment>
<evidence type="ECO:0000259" key="2">
    <source>
        <dbReference type="Pfam" id="PF05203"/>
    </source>
</evidence>
<dbReference type="SUPFAM" id="SSF51294">
    <property type="entry name" value="Hedgehog/intein (Hint) domain"/>
    <property type="match status" value="1"/>
</dbReference>
<dbReference type="InterPro" id="IPR036844">
    <property type="entry name" value="Hint_dom_sf"/>
</dbReference>
<reference evidence="3" key="1">
    <citation type="submission" date="2022-10" db="EMBL/GenBank/DDBJ databases">
        <title>Genome sequence of Actinomyces israelii ATCC 10048.</title>
        <authorList>
            <person name="Watt R.M."/>
            <person name="Tong W.M."/>
        </authorList>
    </citation>
    <scope>NUCLEOTIDE SEQUENCE</scope>
    <source>
        <strain evidence="3">ATCC 10048</strain>
    </source>
</reference>
<keyword evidence="4" id="KW-1185">Reference proteome</keyword>
<feature type="domain" description="Hom-end-associated Hint" evidence="2">
    <location>
        <begin position="16"/>
        <end position="47"/>
    </location>
</feature>
<accession>A0ABT4I836</accession>
<protein>
    <recommendedName>
        <fullName evidence="2">Hom-end-associated Hint domain-containing protein</fullName>
    </recommendedName>
</protein>